<dbReference type="EnsemblPlants" id="OGLUM07G13880.1">
    <property type="protein sequence ID" value="OGLUM07G13880.1"/>
    <property type="gene ID" value="OGLUM07G13880"/>
</dbReference>
<evidence type="ECO:0000313" key="2">
    <source>
        <dbReference type="EnsemblPlants" id="OGLUM07G13880.1"/>
    </source>
</evidence>
<dbReference type="Gramene" id="OGLUM07G13880.1">
    <property type="protein sequence ID" value="OGLUM07G13880.1"/>
    <property type="gene ID" value="OGLUM07G13880"/>
</dbReference>
<organism evidence="2">
    <name type="scientific">Oryza glumipatula</name>
    <dbReference type="NCBI Taxonomy" id="40148"/>
    <lineage>
        <taxon>Eukaryota</taxon>
        <taxon>Viridiplantae</taxon>
        <taxon>Streptophyta</taxon>
        <taxon>Embryophyta</taxon>
        <taxon>Tracheophyta</taxon>
        <taxon>Spermatophyta</taxon>
        <taxon>Magnoliopsida</taxon>
        <taxon>Liliopsida</taxon>
        <taxon>Poales</taxon>
        <taxon>Poaceae</taxon>
        <taxon>BOP clade</taxon>
        <taxon>Oryzoideae</taxon>
        <taxon>Oryzeae</taxon>
        <taxon>Oryzinae</taxon>
        <taxon>Oryza</taxon>
    </lineage>
</organism>
<protein>
    <submittedName>
        <fullName evidence="2">Uncharacterized protein</fullName>
    </submittedName>
</protein>
<feature type="region of interest" description="Disordered" evidence="1">
    <location>
        <begin position="73"/>
        <end position="92"/>
    </location>
</feature>
<reference evidence="2" key="1">
    <citation type="submission" date="2015-04" db="UniProtKB">
        <authorList>
            <consortium name="EnsemblPlants"/>
        </authorList>
    </citation>
    <scope>IDENTIFICATION</scope>
</reference>
<proteinExistence type="predicted"/>
<evidence type="ECO:0000256" key="1">
    <source>
        <dbReference type="SAM" id="MobiDB-lite"/>
    </source>
</evidence>
<keyword evidence="3" id="KW-1185">Reference proteome</keyword>
<feature type="region of interest" description="Disordered" evidence="1">
    <location>
        <begin position="1"/>
        <end position="56"/>
    </location>
</feature>
<dbReference type="AlphaFoldDB" id="A0A0E0AJV3"/>
<reference evidence="2" key="2">
    <citation type="submission" date="2018-05" db="EMBL/GenBank/DDBJ databases">
        <title>OgluRS3 (Oryza glumaepatula Reference Sequence Version 3).</title>
        <authorList>
            <person name="Zhang J."/>
            <person name="Kudrna D."/>
            <person name="Lee S."/>
            <person name="Talag J."/>
            <person name="Welchert J."/>
            <person name="Wing R.A."/>
        </authorList>
    </citation>
    <scope>NUCLEOTIDE SEQUENCE [LARGE SCALE GENOMIC DNA]</scope>
</reference>
<dbReference type="Proteomes" id="UP000026961">
    <property type="component" value="Chromosome 7"/>
</dbReference>
<dbReference type="HOGENOM" id="CLU_145690_0_0_1"/>
<name>A0A0E0AJV3_9ORYZ</name>
<accession>A0A0E0AJV3</accession>
<evidence type="ECO:0000313" key="3">
    <source>
        <dbReference type="Proteomes" id="UP000026961"/>
    </source>
</evidence>
<sequence>MDQNGALSGAGRSISSTTKKKAEAASRSPQQQPDHDVEAMEPDAEWEIRPLSPDPPELEEALRRLAEAERITGDERAAAAARARPGDKRSVSELPAGWKWEWDDSVAMAKRYKCNYWDDPAYAGVLQDIGPLLARGAAVINYADRDP</sequence>